<feature type="region of interest" description="Disordered" evidence="1">
    <location>
        <begin position="1029"/>
        <end position="1062"/>
    </location>
</feature>
<evidence type="ECO:0000259" key="2">
    <source>
        <dbReference type="PROSITE" id="PS51192"/>
    </source>
</evidence>
<dbReference type="Gene3D" id="3.40.50.300">
    <property type="entry name" value="P-loop containing nucleotide triphosphate hydrolases"/>
    <property type="match status" value="2"/>
</dbReference>
<dbReference type="Pfam" id="PF04851">
    <property type="entry name" value="ResIII"/>
    <property type="match status" value="1"/>
</dbReference>
<dbReference type="InterPro" id="IPR006935">
    <property type="entry name" value="Helicase/UvrB_N"/>
</dbReference>
<dbReference type="SUPFAM" id="SSF52540">
    <property type="entry name" value="P-loop containing nucleoside triphosphate hydrolases"/>
    <property type="match status" value="2"/>
</dbReference>
<evidence type="ECO:0000256" key="1">
    <source>
        <dbReference type="SAM" id="MobiDB-lite"/>
    </source>
</evidence>
<dbReference type="InterPro" id="IPR001650">
    <property type="entry name" value="Helicase_C-like"/>
</dbReference>
<name>A0A6C0AUQ9_9ZZZZ</name>
<evidence type="ECO:0000313" key="3">
    <source>
        <dbReference type="EMBL" id="QHS83554.1"/>
    </source>
</evidence>
<dbReference type="GO" id="GO:0003677">
    <property type="term" value="F:DNA binding"/>
    <property type="evidence" value="ECO:0007669"/>
    <property type="project" value="InterPro"/>
</dbReference>
<feature type="compositionally biased region" description="Basic and acidic residues" evidence="1">
    <location>
        <begin position="1029"/>
        <end position="1040"/>
    </location>
</feature>
<dbReference type="AlphaFoldDB" id="A0A6C0AUQ9"/>
<dbReference type="InterPro" id="IPR014001">
    <property type="entry name" value="Helicase_ATP-bd"/>
</dbReference>
<sequence>MVRSYSSIKDGDFEKNICNKKEFLKYRWESSENRTNTQLLPHQQWLANYINPKTPYKGMLVYHETGTGKTCTAISIAENFKDELIKNKKKIIILCSDNIKEEFYRTISNPDDSFKCTGNTYNDMIESSDITQKNLNQIINQYYNFQTHQKFGKDVDKNTSKEPALIHKKYSNSVIIIDEAQHLRSKFDSKDKKDKGEKLSHDAIDLISKYAENVKIVFLTATPMYDNPMEIIWMINVLIRVNGDNISELNEQDIFNQNDDYSFREEGREQFIRAIKGKVSFLRSGDPESFPLKLQDSKGTNKFPKISFLDKPLNNWDKNIKDANIKLTLSKMSKTHYDIIKNTKINSINSGTKDSFHMQMLQLNNVSWYKKGTDDDDINTGSGLNKHFKITKQGIYTPIEPNVLNNLDEYAPKINTILNHILEMGDNGIAFVFSQFVSSGIVPMILALESKGFSKYDGLNSKFHHLKIPRKKDDIDPGRYIVITSSKILATNRQQELINIARSKGNENGQKIRVIIASGAGGEGLDLKWIRQVHILEPHFHFSQIEQAVGRAIRNNSHIELPVENRNCTIYYHSTEYPKNVDVETVDMHLYRIAMKKRFATQQVRKLIQENSITCNFFKNVNVFDYTRFFGNEIVDSKGNKFKFTNKMVVDEGYSNECLTCIMNDDIDTDTYMPLLHSKWHIFETIRKIDDLFKINDKYSLNDIIQHINTWNNQIDQESIYFALDIIINSPERIIQNQFEVKGVISLIGNYYVFVPEYAEYNGDISGIPLRLSNKSVSLDIVEWPKRPDPNKYYSTDIDITIENSFSKLLEKMNFNQDGFWSNIPDIRNQLIADVLIDKLTSEERKILFFGENKLSNKFLITSLDRYKQNQNFIDITSIDEAYKIVDSKNKIIKTGPTPSNLKSLRRTLFGYLDIIDHSTSLYVMDGRTSSRPKGWRVLSQQKEKIIGFINSLFQIEPGKNIPPLFKYPRYATDISKKGQLLLKTKVIKAPELMIELEILFRYLNTLIGNTDPKMFYNLLDAYDYGIESKKTKPKDDTKKGTIVKTRRKNKNPSNKQTKRKK</sequence>
<dbReference type="Pfam" id="PF00271">
    <property type="entry name" value="Helicase_C"/>
    <property type="match status" value="1"/>
</dbReference>
<organism evidence="3">
    <name type="scientific">viral metagenome</name>
    <dbReference type="NCBI Taxonomy" id="1070528"/>
    <lineage>
        <taxon>unclassified sequences</taxon>
        <taxon>metagenomes</taxon>
        <taxon>organismal metagenomes</taxon>
    </lineage>
</organism>
<dbReference type="EMBL" id="MN738760">
    <property type="protein sequence ID" value="QHS83554.1"/>
    <property type="molecule type" value="Genomic_DNA"/>
</dbReference>
<dbReference type="PROSITE" id="PS51192">
    <property type="entry name" value="HELICASE_ATP_BIND_1"/>
    <property type="match status" value="1"/>
</dbReference>
<proteinExistence type="predicted"/>
<dbReference type="GO" id="GO:0005524">
    <property type="term" value="F:ATP binding"/>
    <property type="evidence" value="ECO:0007669"/>
    <property type="project" value="InterPro"/>
</dbReference>
<dbReference type="InterPro" id="IPR027417">
    <property type="entry name" value="P-loop_NTPase"/>
</dbReference>
<feature type="compositionally biased region" description="Basic residues" evidence="1">
    <location>
        <begin position="1045"/>
        <end position="1062"/>
    </location>
</feature>
<feature type="domain" description="Helicase ATP-binding" evidence="2">
    <location>
        <begin position="50"/>
        <end position="241"/>
    </location>
</feature>
<protein>
    <recommendedName>
        <fullName evidence="2">Helicase ATP-binding domain-containing protein</fullName>
    </recommendedName>
</protein>
<dbReference type="SMART" id="SM00487">
    <property type="entry name" value="DEXDc"/>
    <property type="match status" value="1"/>
</dbReference>
<accession>A0A6C0AUQ9</accession>
<reference evidence="3" key="1">
    <citation type="journal article" date="2020" name="Nature">
        <title>Giant virus diversity and host interactions through global metagenomics.</title>
        <authorList>
            <person name="Schulz F."/>
            <person name="Roux S."/>
            <person name="Paez-Espino D."/>
            <person name="Jungbluth S."/>
            <person name="Walsh D.A."/>
            <person name="Denef V.J."/>
            <person name="McMahon K.D."/>
            <person name="Konstantinidis K.T."/>
            <person name="Eloe-Fadrosh E.A."/>
            <person name="Kyrpides N.C."/>
            <person name="Woyke T."/>
        </authorList>
    </citation>
    <scope>NUCLEOTIDE SEQUENCE</scope>
    <source>
        <strain evidence="3">GVMAG-S-ERX555961-36</strain>
    </source>
</reference>
<dbReference type="SMART" id="SM00490">
    <property type="entry name" value="HELICc"/>
    <property type="match status" value="1"/>
</dbReference>
<dbReference type="GO" id="GO:0016787">
    <property type="term" value="F:hydrolase activity"/>
    <property type="evidence" value="ECO:0007669"/>
    <property type="project" value="InterPro"/>
</dbReference>